<dbReference type="HOGENOM" id="CLU_155698_0_0_5"/>
<dbReference type="STRING" id="715226.ABI_14680"/>
<dbReference type="InterPro" id="IPR032710">
    <property type="entry name" value="NTF2-like_dom_sf"/>
</dbReference>
<protein>
    <recommendedName>
        <fullName evidence="1">SnoaL-like domain-containing protein</fullName>
    </recommendedName>
</protein>
<dbReference type="InterPro" id="IPR037401">
    <property type="entry name" value="SnoaL-like"/>
</dbReference>
<organism evidence="2 3">
    <name type="scientific">Asticcacaulis biprosthecium C19</name>
    <dbReference type="NCBI Taxonomy" id="715226"/>
    <lineage>
        <taxon>Bacteria</taxon>
        <taxon>Pseudomonadati</taxon>
        <taxon>Pseudomonadota</taxon>
        <taxon>Alphaproteobacteria</taxon>
        <taxon>Caulobacterales</taxon>
        <taxon>Caulobacteraceae</taxon>
        <taxon>Asticcacaulis</taxon>
    </lineage>
</organism>
<reference evidence="3" key="1">
    <citation type="submission" date="2011-03" db="EMBL/GenBank/DDBJ databases">
        <title>Draft genome sequence of Brevundimonas diminuta.</title>
        <authorList>
            <person name="Brown P.J.B."/>
            <person name="Buechlein A."/>
            <person name="Hemmerich C."/>
            <person name="Brun Y.V."/>
        </authorList>
    </citation>
    <scope>NUCLEOTIDE SEQUENCE [LARGE SCALE GENOMIC DNA]</scope>
    <source>
        <strain evidence="3">C19</strain>
    </source>
</reference>
<dbReference type="Gene3D" id="3.10.450.50">
    <property type="match status" value="1"/>
</dbReference>
<dbReference type="eggNOG" id="COG3631">
    <property type="taxonomic scope" value="Bacteria"/>
</dbReference>
<dbReference type="OrthoDB" id="3475938at2"/>
<dbReference type="EMBL" id="GL883077">
    <property type="protein sequence ID" value="EGF93029.1"/>
    <property type="molecule type" value="Genomic_DNA"/>
</dbReference>
<dbReference type="Pfam" id="PF12680">
    <property type="entry name" value="SnoaL_2"/>
    <property type="match status" value="1"/>
</dbReference>
<sequence length="133" mass="14981">MPKDGNRELILSYYKALEAGDGDALFTLYDRAVVQTEWPNPLKPRGDRRGLEKLRADFERAKGVLKSQTYDIKTLVCTDDHAAVEATWEGVIAVPLGKLVPGDVMTAHIASFFTFRDGRIVNQRNYDCFEPFA</sequence>
<evidence type="ECO:0000259" key="1">
    <source>
        <dbReference type="Pfam" id="PF12680"/>
    </source>
</evidence>
<dbReference type="AlphaFoldDB" id="F4QIW6"/>
<evidence type="ECO:0000313" key="2">
    <source>
        <dbReference type="EMBL" id="EGF93029.1"/>
    </source>
</evidence>
<feature type="domain" description="SnoaL-like" evidence="1">
    <location>
        <begin position="12"/>
        <end position="122"/>
    </location>
</feature>
<evidence type="ECO:0000313" key="3">
    <source>
        <dbReference type="Proteomes" id="UP000006512"/>
    </source>
</evidence>
<name>F4QIW6_9CAUL</name>
<dbReference type="Proteomes" id="UP000006512">
    <property type="component" value="Unassembled WGS sequence"/>
</dbReference>
<gene>
    <name evidence="2" type="ORF">ABI_14680</name>
</gene>
<keyword evidence="3" id="KW-1185">Reference proteome</keyword>
<proteinExistence type="predicted"/>
<dbReference type="RefSeq" id="WP_006272214.1">
    <property type="nucleotide sequence ID" value="NZ_GL883077.1"/>
</dbReference>
<accession>F4QIW6</accession>
<dbReference type="SUPFAM" id="SSF54427">
    <property type="entry name" value="NTF2-like"/>
    <property type="match status" value="1"/>
</dbReference>